<protein>
    <submittedName>
        <fullName evidence="3">ATPase-like protein</fullName>
    </submittedName>
</protein>
<dbReference type="InterPro" id="IPR027417">
    <property type="entry name" value="P-loop_NTPase"/>
</dbReference>
<accession>A5FYV3</accession>
<evidence type="ECO:0000313" key="3">
    <source>
        <dbReference type="EMBL" id="ABQ30785.1"/>
    </source>
</evidence>
<dbReference type="PANTHER" id="PTHR42957:SF1">
    <property type="entry name" value="HELICASE MJ1565-RELATED"/>
    <property type="match status" value="1"/>
</dbReference>
<dbReference type="KEGG" id="acr:Acry_1579"/>
<evidence type="ECO:0000256" key="1">
    <source>
        <dbReference type="SAM" id="MobiDB-lite"/>
    </source>
</evidence>
<dbReference type="STRING" id="349163.Acry_1579"/>
<dbReference type="PIRSF" id="PIRSF034081">
    <property type="entry name" value="ATPase_Atu1862"/>
    <property type="match status" value="1"/>
</dbReference>
<dbReference type="InterPro" id="IPR008571">
    <property type="entry name" value="HerA-like"/>
</dbReference>
<dbReference type="Proteomes" id="UP000000245">
    <property type="component" value="Chromosome"/>
</dbReference>
<dbReference type="Gene3D" id="3.40.50.300">
    <property type="entry name" value="P-loop containing nucleotide triphosphate hydrolases"/>
    <property type="match status" value="1"/>
</dbReference>
<dbReference type="InterPro" id="IPR002789">
    <property type="entry name" value="HerA_central"/>
</dbReference>
<keyword evidence="4" id="KW-1185">Reference proteome</keyword>
<proteinExistence type="predicted"/>
<organism evidence="3 4">
    <name type="scientific">Acidiphilium cryptum (strain JF-5)</name>
    <dbReference type="NCBI Taxonomy" id="349163"/>
    <lineage>
        <taxon>Bacteria</taxon>
        <taxon>Pseudomonadati</taxon>
        <taxon>Pseudomonadota</taxon>
        <taxon>Alphaproteobacteria</taxon>
        <taxon>Acetobacterales</taxon>
        <taxon>Acidocellaceae</taxon>
        <taxon>Acidiphilium</taxon>
    </lineage>
</organism>
<sequence>MTVAIEMGMTAGQAPAMLDLEELLATRLLVQGNSGSGKSHLLRRLLEQSAAWVQQTIIDPEGDFVTLAERFGHLVIDAEAHAEAALQLAGERARVHRVSTVLNLEGLDAENQMRRAAAFLGGLFEVPRDHWYPMLVVVDEAQLFAPAVAGEVSDEARKLSLGAMTNLMCRGRKRGLAGIIATQRLAKLAKNVAAEASNFLMGRTFLDIDMARAADLLGMERRQAEAFRDLERGHFIALGPALSRRPLSLRIGPTETEARHVTPRLTPLPEAAIADAQTVILAPPPPEASRPPRRAPAPPPPDLLSQLMAARPAVEDSRAEVPPPQSPEEQAARQARLERILAEILADPEAGFRPVGVLYQDFLVRCRIEALGAAAPDLAAFRRMLTRARAGISAAMAEDAAWQDVLGRAAILPEDMQGIFLMIARAARDGLPCPGDPAIARAYGTRSLGRARRLLAYMEEQGLIVCQLDGAGRRIVTLVELAWATAPGLTDAEDRLPV</sequence>
<dbReference type="SUPFAM" id="SSF52540">
    <property type="entry name" value="P-loop containing nucleoside triphosphate hydrolases"/>
    <property type="match status" value="1"/>
</dbReference>
<reference evidence="3 4" key="1">
    <citation type="submission" date="2007-05" db="EMBL/GenBank/DDBJ databases">
        <title>Complete sequence of chromosome of Acidiphilium cryptum JF-5.</title>
        <authorList>
            <consortium name="US DOE Joint Genome Institute"/>
            <person name="Copeland A."/>
            <person name="Lucas S."/>
            <person name="Lapidus A."/>
            <person name="Barry K."/>
            <person name="Detter J.C."/>
            <person name="Glavina del Rio T."/>
            <person name="Hammon N."/>
            <person name="Israni S."/>
            <person name="Dalin E."/>
            <person name="Tice H."/>
            <person name="Pitluck S."/>
            <person name="Sims D."/>
            <person name="Brettin T."/>
            <person name="Bruce D."/>
            <person name="Han C."/>
            <person name="Schmutz J."/>
            <person name="Larimer F."/>
            <person name="Land M."/>
            <person name="Hauser L."/>
            <person name="Kyrpides N."/>
            <person name="Kim E."/>
            <person name="Magnuson T."/>
            <person name="Richardson P."/>
        </authorList>
    </citation>
    <scope>NUCLEOTIDE SEQUENCE [LARGE SCALE GENOMIC DNA]</scope>
    <source>
        <strain evidence="3 4">JF-5</strain>
    </source>
</reference>
<dbReference type="InterPro" id="IPR014588">
    <property type="entry name" value="ATPase_Atu1862_pred"/>
</dbReference>
<dbReference type="Pfam" id="PF01935">
    <property type="entry name" value="DUF87"/>
    <property type="match status" value="1"/>
</dbReference>
<dbReference type="HOGENOM" id="CLU_560006_0_0_5"/>
<feature type="domain" description="Helicase HerA central" evidence="2">
    <location>
        <begin position="10"/>
        <end position="86"/>
    </location>
</feature>
<dbReference type="PANTHER" id="PTHR42957">
    <property type="entry name" value="HELICASE MJ1565-RELATED"/>
    <property type="match status" value="1"/>
</dbReference>
<evidence type="ECO:0000259" key="2">
    <source>
        <dbReference type="Pfam" id="PF01935"/>
    </source>
</evidence>
<dbReference type="EMBL" id="CP000697">
    <property type="protein sequence ID" value="ABQ30785.1"/>
    <property type="molecule type" value="Genomic_DNA"/>
</dbReference>
<feature type="compositionally biased region" description="Pro residues" evidence="1">
    <location>
        <begin position="282"/>
        <end position="302"/>
    </location>
</feature>
<gene>
    <name evidence="3" type="ordered locus">Acry_1579</name>
</gene>
<name>A5FYV3_ACICJ</name>
<evidence type="ECO:0000313" key="4">
    <source>
        <dbReference type="Proteomes" id="UP000000245"/>
    </source>
</evidence>
<dbReference type="AlphaFoldDB" id="A5FYV3"/>
<feature type="region of interest" description="Disordered" evidence="1">
    <location>
        <begin position="282"/>
        <end position="333"/>
    </location>
</feature>
<dbReference type="eggNOG" id="COG0433">
    <property type="taxonomic scope" value="Bacteria"/>
</dbReference>
<dbReference type="RefSeq" id="WP_011942346.1">
    <property type="nucleotide sequence ID" value="NC_009484.1"/>
</dbReference>